<organism evidence="1 2">
    <name type="scientific">Dibothriocephalus latus</name>
    <name type="common">Fish tapeworm</name>
    <name type="synonym">Diphyllobothrium latum</name>
    <dbReference type="NCBI Taxonomy" id="60516"/>
    <lineage>
        <taxon>Eukaryota</taxon>
        <taxon>Metazoa</taxon>
        <taxon>Spiralia</taxon>
        <taxon>Lophotrochozoa</taxon>
        <taxon>Platyhelminthes</taxon>
        <taxon>Cestoda</taxon>
        <taxon>Eucestoda</taxon>
        <taxon>Diphyllobothriidea</taxon>
        <taxon>Diphyllobothriidae</taxon>
        <taxon>Dibothriocephalus</taxon>
    </lineage>
</organism>
<protein>
    <submittedName>
        <fullName evidence="1">Uncharacterized protein</fullName>
    </submittedName>
</protein>
<accession>A0A3P7PAA7</accession>
<dbReference type="EMBL" id="UYRU01096600">
    <property type="protein sequence ID" value="VDN39781.1"/>
    <property type="molecule type" value="Genomic_DNA"/>
</dbReference>
<gene>
    <name evidence="1" type="ORF">DILT_LOCUS18012</name>
</gene>
<keyword evidence="2" id="KW-1185">Reference proteome</keyword>
<dbReference type="AlphaFoldDB" id="A0A3P7PAA7"/>
<reference evidence="1 2" key="1">
    <citation type="submission" date="2018-11" db="EMBL/GenBank/DDBJ databases">
        <authorList>
            <consortium name="Pathogen Informatics"/>
        </authorList>
    </citation>
    <scope>NUCLEOTIDE SEQUENCE [LARGE SCALE GENOMIC DNA]</scope>
</reference>
<sequence>MLVVGTNGDEELDPNFNRVHREHVWFRVSTRVKDAAFVSRPSLLICMMLVVNAFTLYQLGVEVMSCLEARHVNRSLLLEHNVTIYGCVR</sequence>
<dbReference type="Proteomes" id="UP000281553">
    <property type="component" value="Unassembled WGS sequence"/>
</dbReference>
<name>A0A3P7PAA7_DIBLA</name>
<proteinExistence type="predicted"/>
<dbReference type="OrthoDB" id="10427595at2759"/>
<evidence type="ECO:0000313" key="2">
    <source>
        <dbReference type="Proteomes" id="UP000281553"/>
    </source>
</evidence>
<evidence type="ECO:0000313" key="1">
    <source>
        <dbReference type="EMBL" id="VDN39781.1"/>
    </source>
</evidence>